<comment type="similarity">
    <text evidence="3">Belongs to the glycosyl hydrolase 130 family.</text>
</comment>
<dbReference type="Pfam" id="PF04041">
    <property type="entry name" value="Glyco_hydro_130"/>
    <property type="match status" value="1"/>
</dbReference>
<keyword evidence="2" id="KW-0808">Transferase</keyword>
<dbReference type="Gene3D" id="2.115.10.20">
    <property type="entry name" value="Glycosyl hydrolase domain, family 43"/>
    <property type="match status" value="1"/>
</dbReference>
<sequence>MNQEKIVVNRSTANPLLRPQDLRPSMPGMKIECLLNPGMFEFEGRTGMLVRVAERPPQVDGKVSFPIFNAGGLMEILNFDADDEYLDLSDARLVTYNGVVYLSTISHLRLLWSDDGENFTEPDPSFSIFGSGALETFGVEDCRVSKVGGTYYLTYTAVSENGVGVGMISTSDWKTLHRHGMIIPPHNKDCALFEEKINGLYYCLHRPSGIDLGGNYIWIASSPDLIHWGDHRCILRTRAGMWDSARVGGGCAPIKTDRGWLAIYHGATAQHRYCLGGLLLDLNDPAKVLARSGTPIMEPQEPYEVQGFFGEVIFTNGHIIKGDELTVYYGAADEVICSAKFSINAILESLVPV</sequence>
<evidence type="ECO:0000256" key="2">
    <source>
        <dbReference type="ARBA" id="ARBA00022679"/>
    </source>
</evidence>
<dbReference type="EMBL" id="WVHS01000004">
    <property type="protein sequence ID" value="MXV17067.1"/>
    <property type="molecule type" value="Genomic_DNA"/>
</dbReference>
<protein>
    <submittedName>
        <fullName evidence="4">Glycosidase</fullName>
    </submittedName>
</protein>
<name>A0A7K1Y1S3_9SPHI</name>
<gene>
    <name evidence="4" type="ORF">GS398_17335</name>
</gene>
<keyword evidence="4" id="KW-0326">Glycosidase</keyword>
<reference evidence="4 5" key="1">
    <citation type="submission" date="2019-11" db="EMBL/GenBank/DDBJ databases">
        <title>Pedobacter sp. HMF7056 Genome sequencing and assembly.</title>
        <authorList>
            <person name="Kang H."/>
            <person name="Kim H."/>
            <person name="Joh K."/>
        </authorList>
    </citation>
    <scope>NUCLEOTIDE SEQUENCE [LARGE SCALE GENOMIC DNA]</scope>
    <source>
        <strain evidence="4 5">HMF7056</strain>
    </source>
</reference>
<comment type="caution">
    <text evidence="4">The sequence shown here is derived from an EMBL/GenBank/DDBJ whole genome shotgun (WGS) entry which is preliminary data.</text>
</comment>
<dbReference type="InterPro" id="IPR023296">
    <property type="entry name" value="Glyco_hydro_beta-prop_sf"/>
</dbReference>
<dbReference type="PANTHER" id="PTHR34106">
    <property type="entry name" value="GLYCOSIDASE"/>
    <property type="match status" value="1"/>
</dbReference>
<evidence type="ECO:0000313" key="5">
    <source>
        <dbReference type="Proteomes" id="UP000451233"/>
    </source>
</evidence>
<proteinExistence type="inferred from homology"/>
<dbReference type="PIRSF" id="PIRSF016202">
    <property type="entry name" value="PH1107"/>
    <property type="match status" value="1"/>
</dbReference>
<organism evidence="4 5">
    <name type="scientific">Hufsiella ginkgonis</name>
    <dbReference type="NCBI Taxonomy" id="2695274"/>
    <lineage>
        <taxon>Bacteria</taxon>
        <taxon>Pseudomonadati</taxon>
        <taxon>Bacteroidota</taxon>
        <taxon>Sphingobacteriia</taxon>
        <taxon>Sphingobacteriales</taxon>
        <taxon>Sphingobacteriaceae</taxon>
        <taxon>Hufsiella</taxon>
    </lineage>
</organism>
<accession>A0A7K1Y1S3</accession>
<dbReference type="SUPFAM" id="SSF75005">
    <property type="entry name" value="Arabinanase/levansucrase/invertase"/>
    <property type="match status" value="1"/>
</dbReference>
<evidence type="ECO:0000256" key="3">
    <source>
        <dbReference type="ARBA" id="ARBA00024356"/>
    </source>
</evidence>
<dbReference type="PANTHER" id="PTHR34106:SF5">
    <property type="entry name" value="GLYCOSIDASE"/>
    <property type="match status" value="1"/>
</dbReference>
<evidence type="ECO:0000256" key="1">
    <source>
        <dbReference type="ARBA" id="ARBA00022676"/>
    </source>
</evidence>
<dbReference type="CDD" id="cd18612">
    <property type="entry name" value="GH130_Lin0857-like"/>
    <property type="match status" value="1"/>
</dbReference>
<evidence type="ECO:0000313" key="4">
    <source>
        <dbReference type="EMBL" id="MXV17067.1"/>
    </source>
</evidence>
<keyword evidence="1" id="KW-0328">Glycosyltransferase</keyword>
<dbReference type="AlphaFoldDB" id="A0A7K1Y1S3"/>
<keyword evidence="4" id="KW-0378">Hydrolase</keyword>
<dbReference type="RefSeq" id="WP_160908074.1">
    <property type="nucleotide sequence ID" value="NZ_WVHS01000004.1"/>
</dbReference>
<dbReference type="GO" id="GO:0016757">
    <property type="term" value="F:glycosyltransferase activity"/>
    <property type="evidence" value="ECO:0007669"/>
    <property type="project" value="UniProtKB-KW"/>
</dbReference>
<keyword evidence="5" id="KW-1185">Reference proteome</keyword>
<dbReference type="InterPro" id="IPR007184">
    <property type="entry name" value="Mannoside_phosphorylase"/>
</dbReference>
<dbReference type="Proteomes" id="UP000451233">
    <property type="component" value="Unassembled WGS sequence"/>
</dbReference>
<dbReference type="GO" id="GO:0016798">
    <property type="term" value="F:hydrolase activity, acting on glycosyl bonds"/>
    <property type="evidence" value="ECO:0007669"/>
    <property type="project" value="UniProtKB-KW"/>
</dbReference>